<feature type="domain" description="Ras-GEF" evidence="3">
    <location>
        <begin position="269"/>
        <end position="548"/>
    </location>
</feature>
<evidence type="ECO:0000313" key="7">
    <source>
        <dbReference type="EnsemblMetazoa" id="CapteP226540"/>
    </source>
</evidence>
<dbReference type="Gene3D" id="3.10.20.90">
    <property type="entry name" value="Phosphatidylinositol 3-kinase Catalytic Subunit, Chain A, domain 1"/>
    <property type="match status" value="1"/>
</dbReference>
<evidence type="ECO:0000259" key="5">
    <source>
        <dbReference type="PROSITE" id="PS50212"/>
    </source>
</evidence>
<dbReference type="Pfam" id="PF00788">
    <property type="entry name" value="RA"/>
    <property type="match status" value="1"/>
</dbReference>
<dbReference type="PROSITE" id="PS50009">
    <property type="entry name" value="RASGEF_CAT"/>
    <property type="match status" value="1"/>
</dbReference>
<dbReference type="EMBL" id="KB308885">
    <property type="protein sequence ID" value="ELT96210.1"/>
    <property type="molecule type" value="Genomic_DNA"/>
</dbReference>
<evidence type="ECO:0000256" key="2">
    <source>
        <dbReference type="PROSITE-ProRule" id="PRU00168"/>
    </source>
</evidence>
<dbReference type="InterPro" id="IPR001895">
    <property type="entry name" value="RASGEF_cat_dom"/>
</dbReference>
<dbReference type="Pfam" id="PF00617">
    <property type="entry name" value="RasGEF"/>
    <property type="match status" value="1"/>
</dbReference>
<gene>
    <name evidence="6" type="ORF">CAPTEDRAFT_226540</name>
</gene>
<evidence type="ECO:0000313" key="6">
    <source>
        <dbReference type="EMBL" id="ELT96210.1"/>
    </source>
</evidence>
<proteinExistence type="predicted"/>
<sequence length="751" mass="86382">MAAELDEEDSAVSDGEIRDRVEDLILGEGHLHQQRMLRRRRRRSHGMREDSLQFFKEVRDESAVYNVYLKKVRYNTSNDDGIDEGPEDSKAQLQWRLEEVYVIRQGTLTALVHALGSSTGDIDSTYVNTFLATYRSFSTAHEVMTILLDRYKSVMEDESMKQQLKEGHQKTIRTVTSVWLDLYPDDFKEPSEFPTLHLLIDFAKRYMPESDLQHRASRNLSVFHRDEDPEAPISVDDITLSMQHNMLQDVDLLLCHASLARPLEFKTIDNRFFAEQLTYIDSELFKRVQPHHCLGSVWSRRDKKRGGHAESVYKTVNQFNAVSYRVIATVLKHPSLCMEERALVIDKWIEIAQELRVLKNFSSLKAIISGLQSNPVYRLKSVWALVDKDKMDLFNELSEIFSDDNNQLMAREVLNREGTAKFADPETCNTIRGHRRNKSWGWNTTRSKKSPIFDIQNSTVQGTVPYLGTFLTDLTMIDTAIKDCSESGLINFDKKRKEFEYLAQIKLLQSAAQLYHMRANHSFFDWFYSIRIYDDNESYELSCEIEPANPALPREVKGHRRKSSLGFFSPRRPSQSLENLHVSESSPSICSEDGCSVISNPECLTPPSASGHQLLRHSVSVGSLRSMEPGDISTSPWHSPETMVAKVFLETSDNHFTNHYKSILLANSDHTRNVIRSVLLKYALEASTDDFVLYQILDSGKEIQLPEKGNLFYAITTGVKEVQFLMRKKSDVERIKSRHLKSKARRKKLTL</sequence>
<feature type="domain" description="N-terminal Ras-GEF" evidence="5">
    <location>
        <begin position="99"/>
        <end position="227"/>
    </location>
</feature>
<dbReference type="GO" id="GO:0005886">
    <property type="term" value="C:plasma membrane"/>
    <property type="evidence" value="ECO:0007669"/>
    <property type="project" value="TreeGrafter"/>
</dbReference>
<name>R7TZ37_CAPTE</name>
<evidence type="ECO:0008006" key="9">
    <source>
        <dbReference type="Google" id="ProtNLM"/>
    </source>
</evidence>
<dbReference type="InterPro" id="IPR036964">
    <property type="entry name" value="RASGEF_cat_dom_sf"/>
</dbReference>
<dbReference type="STRING" id="283909.R7TZ37"/>
<dbReference type="EMBL" id="AMQN01002299">
    <property type="status" value="NOT_ANNOTATED_CDS"/>
    <property type="molecule type" value="Genomic_DNA"/>
</dbReference>
<dbReference type="GO" id="GO:0007265">
    <property type="term" value="P:Ras protein signal transduction"/>
    <property type="evidence" value="ECO:0007669"/>
    <property type="project" value="TreeGrafter"/>
</dbReference>
<dbReference type="InterPro" id="IPR023578">
    <property type="entry name" value="Ras_GEF_dom_sf"/>
</dbReference>
<dbReference type="PROSITE" id="PS50200">
    <property type="entry name" value="RA"/>
    <property type="match status" value="1"/>
</dbReference>
<keyword evidence="1 2" id="KW-0344">Guanine-nucleotide releasing factor</keyword>
<dbReference type="GO" id="GO:0005085">
    <property type="term" value="F:guanyl-nucleotide exchange factor activity"/>
    <property type="evidence" value="ECO:0007669"/>
    <property type="project" value="UniProtKB-KW"/>
</dbReference>
<evidence type="ECO:0000256" key="1">
    <source>
        <dbReference type="ARBA" id="ARBA00022658"/>
    </source>
</evidence>
<evidence type="ECO:0000313" key="8">
    <source>
        <dbReference type="Proteomes" id="UP000014760"/>
    </source>
</evidence>
<dbReference type="SUPFAM" id="SSF54236">
    <property type="entry name" value="Ubiquitin-like"/>
    <property type="match status" value="1"/>
</dbReference>
<dbReference type="SUPFAM" id="SSF48366">
    <property type="entry name" value="Ras GEF"/>
    <property type="match status" value="1"/>
</dbReference>
<dbReference type="SMART" id="SM00147">
    <property type="entry name" value="RasGEF"/>
    <property type="match status" value="1"/>
</dbReference>
<reference evidence="7" key="3">
    <citation type="submission" date="2015-06" db="UniProtKB">
        <authorList>
            <consortium name="EnsemblMetazoa"/>
        </authorList>
    </citation>
    <scope>IDENTIFICATION</scope>
</reference>
<reference evidence="8" key="1">
    <citation type="submission" date="2012-12" db="EMBL/GenBank/DDBJ databases">
        <authorList>
            <person name="Hellsten U."/>
            <person name="Grimwood J."/>
            <person name="Chapman J.A."/>
            <person name="Shapiro H."/>
            <person name="Aerts A."/>
            <person name="Otillar R.P."/>
            <person name="Terry A.Y."/>
            <person name="Boore J.L."/>
            <person name="Simakov O."/>
            <person name="Marletaz F."/>
            <person name="Cho S.-J."/>
            <person name="Edsinger-Gonzales E."/>
            <person name="Havlak P."/>
            <person name="Kuo D.-H."/>
            <person name="Larsson T."/>
            <person name="Lv J."/>
            <person name="Arendt D."/>
            <person name="Savage R."/>
            <person name="Osoegawa K."/>
            <person name="de Jong P."/>
            <person name="Lindberg D.R."/>
            <person name="Seaver E.C."/>
            <person name="Weisblat D.A."/>
            <person name="Putnam N.H."/>
            <person name="Grigoriev I.V."/>
            <person name="Rokhsar D.S."/>
        </authorList>
    </citation>
    <scope>NUCLEOTIDE SEQUENCE</scope>
    <source>
        <strain evidence="8">I ESC-2004</strain>
    </source>
</reference>
<dbReference type="InterPro" id="IPR019804">
    <property type="entry name" value="Ras_G-nucl-exch_fac_CS"/>
</dbReference>
<dbReference type="PROSITE" id="PS00720">
    <property type="entry name" value="RASGEF"/>
    <property type="match status" value="1"/>
</dbReference>
<dbReference type="PANTHER" id="PTHR23113">
    <property type="entry name" value="GUANINE NUCLEOTIDE EXCHANGE FACTOR"/>
    <property type="match status" value="1"/>
</dbReference>
<dbReference type="PROSITE" id="PS50212">
    <property type="entry name" value="RASGEF_NTER"/>
    <property type="match status" value="1"/>
</dbReference>
<dbReference type="AlphaFoldDB" id="R7TZ37"/>
<dbReference type="FunCoup" id="R7TZ37">
    <property type="interactions" value="337"/>
</dbReference>
<evidence type="ECO:0000259" key="4">
    <source>
        <dbReference type="PROSITE" id="PS50200"/>
    </source>
</evidence>
<dbReference type="InterPro" id="IPR000159">
    <property type="entry name" value="RA_dom"/>
</dbReference>
<dbReference type="InterPro" id="IPR000651">
    <property type="entry name" value="Ras-like_Gua-exchang_fac_N"/>
</dbReference>
<dbReference type="Proteomes" id="UP000014760">
    <property type="component" value="Unassembled WGS sequence"/>
</dbReference>
<dbReference type="Gene3D" id="1.20.870.10">
    <property type="entry name" value="Son of sevenless (SoS) protein Chain: S domain 1"/>
    <property type="match status" value="1"/>
</dbReference>
<evidence type="ECO:0000259" key="3">
    <source>
        <dbReference type="PROSITE" id="PS50009"/>
    </source>
</evidence>
<dbReference type="CDD" id="cd06224">
    <property type="entry name" value="REM"/>
    <property type="match status" value="1"/>
</dbReference>
<dbReference type="OMA" id="DSCMVYD"/>
<dbReference type="CDD" id="cd00153">
    <property type="entry name" value="RA_RalGDS_like"/>
    <property type="match status" value="1"/>
</dbReference>
<dbReference type="Gene3D" id="1.10.840.10">
    <property type="entry name" value="Ras guanine-nucleotide exchange factors catalytic domain"/>
    <property type="match status" value="1"/>
</dbReference>
<organism evidence="6">
    <name type="scientific">Capitella teleta</name>
    <name type="common">Polychaete worm</name>
    <dbReference type="NCBI Taxonomy" id="283909"/>
    <lineage>
        <taxon>Eukaryota</taxon>
        <taxon>Metazoa</taxon>
        <taxon>Spiralia</taxon>
        <taxon>Lophotrochozoa</taxon>
        <taxon>Annelida</taxon>
        <taxon>Polychaeta</taxon>
        <taxon>Sedentaria</taxon>
        <taxon>Scolecida</taxon>
        <taxon>Capitellidae</taxon>
        <taxon>Capitella</taxon>
    </lineage>
</organism>
<dbReference type="SMART" id="SM00229">
    <property type="entry name" value="RasGEFN"/>
    <property type="match status" value="1"/>
</dbReference>
<feature type="domain" description="Ras-associating" evidence="4">
    <location>
        <begin position="658"/>
        <end position="731"/>
    </location>
</feature>
<reference evidence="6 8" key="2">
    <citation type="journal article" date="2013" name="Nature">
        <title>Insights into bilaterian evolution from three spiralian genomes.</title>
        <authorList>
            <person name="Simakov O."/>
            <person name="Marletaz F."/>
            <person name="Cho S.J."/>
            <person name="Edsinger-Gonzales E."/>
            <person name="Havlak P."/>
            <person name="Hellsten U."/>
            <person name="Kuo D.H."/>
            <person name="Larsson T."/>
            <person name="Lv J."/>
            <person name="Arendt D."/>
            <person name="Savage R."/>
            <person name="Osoegawa K."/>
            <person name="de Jong P."/>
            <person name="Grimwood J."/>
            <person name="Chapman J.A."/>
            <person name="Shapiro H."/>
            <person name="Aerts A."/>
            <person name="Otillar R.P."/>
            <person name="Terry A.Y."/>
            <person name="Boore J.L."/>
            <person name="Grigoriev I.V."/>
            <person name="Lindberg D.R."/>
            <person name="Seaver E.C."/>
            <person name="Weisblat D.A."/>
            <person name="Putnam N.H."/>
            <person name="Rokhsar D.S."/>
        </authorList>
    </citation>
    <scope>NUCLEOTIDE SEQUENCE</scope>
    <source>
        <strain evidence="6 8">I ESC-2004</strain>
    </source>
</reference>
<dbReference type="CDD" id="cd00155">
    <property type="entry name" value="RasGEF"/>
    <property type="match status" value="1"/>
</dbReference>
<dbReference type="OrthoDB" id="26687at2759"/>
<dbReference type="SMART" id="SM00314">
    <property type="entry name" value="RA"/>
    <property type="match status" value="1"/>
</dbReference>
<dbReference type="HOGENOM" id="CLU_010252_0_1_1"/>
<dbReference type="PANTHER" id="PTHR23113:SF312">
    <property type="entry name" value="RAL GUANINE NUCLEOTIDE DISSOCIATION STIMULATOR-LIKE, ISOFORM E"/>
    <property type="match status" value="1"/>
</dbReference>
<accession>R7TZ37</accession>
<dbReference type="EnsemblMetazoa" id="CapteT226540">
    <property type="protein sequence ID" value="CapteP226540"/>
    <property type="gene ID" value="CapteG226540"/>
</dbReference>
<keyword evidence="8" id="KW-1185">Reference proteome</keyword>
<protein>
    <recommendedName>
        <fullName evidence="9">Ras-GEF domain-containing protein</fullName>
    </recommendedName>
</protein>
<dbReference type="Pfam" id="PF00618">
    <property type="entry name" value="RasGEF_N"/>
    <property type="match status" value="1"/>
</dbReference>
<dbReference type="InterPro" id="IPR008937">
    <property type="entry name" value="Ras-like_GEF"/>
</dbReference>
<dbReference type="InterPro" id="IPR029071">
    <property type="entry name" value="Ubiquitin-like_domsf"/>
</dbReference>